<feature type="compositionally biased region" description="Low complexity" evidence="1">
    <location>
        <begin position="146"/>
        <end position="166"/>
    </location>
</feature>
<accession>A0A2A9F8P3</accession>
<feature type="transmembrane region" description="Helical" evidence="2">
    <location>
        <begin position="76"/>
        <end position="96"/>
    </location>
</feature>
<keyword evidence="2" id="KW-0472">Membrane</keyword>
<feature type="compositionally biased region" description="Polar residues" evidence="1">
    <location>
        <begin position="136"/>
        <end position="145"/>
    </location>
</feature>
<name>A0A2A9F8P3_9PSEU</name>
<dbReference type="AlphaFoldDB" id="A0A2A9F8P3"/>
<keyword evidence="2" id="KW-1133">Transmembrane helix</keyword>
<evidence type="ECO:0000313" key="4">
    <source>
        <dbReference type="Proteomes" id="UP000243542"/>
    </source>
</evidence>
<keyword evidence="4" id="KW-1185">Reference proteome</keyword>
<keyword evidence="2" id="KW-0812">Transmembrane</keyword>
<dbReference type="RefSeq" id="WP_098511482.1">
    <property type="nucleotide sequence ID" value="NZ_JBIAKZ010000011.1"/>
</dbReference>
<gene>
    <name evidence="3" type="ORF">ATK36_2583</name>
</gene>
<evidence type="ECO:0000256" key="2">
    <source>
        <dbReference type="SAM" id="Phobius"/>
    </source>
</evidence>
<sequence length="290" mass="30438">MLERQRTRRELDAVRVEDVVPPELLEDVDQAGREYLEQVFREPQKYLPPRSRRTSDARAEEPAEQPESPLARRAKLAGLVGAGAMVAGAVVTAALLGGPPPAPNPAEDTVVPTGFNGSAALGGKPSPVLTPRPHHSGSTSLGHQQSSPSATATPSLPAPSTKAPRTNPVPVPTPSSSSPPATPGTTAAPADPEKLSAVRKFYSSIDRSPDDALALLTPKAAAGETTRLVRAWSQAEAIDVQEVRVQDDGSVFAAVLVHQVDGTLVRVTQLFDVLEQDVISQALLLSAAYA</sequence>
<evidence type="ECO:0000256" key="1">
    <source>
        <dbReference type="SAM" id="MobiDB-lite"/>
    </source>
</evidence>
<comment type="caution">
    <text evidence="3">The sequence shown here is derived from an EMBL/GenBank/DDBJ whole genome shotgun (WGS) entry which is preliminary data.</text>
</comment>
<protein>
    <submittedName>
        <fullName evidence="3">Uncharacterized protein</fullName>
    </submittedName>
</protein>
<evidence type="ECO:0000313" key="3">
    <source>
        <dbReference type="EMBL" id="PFG47538.1"/>
    </source>
</evidence>
<proteinExistence type="predicted"/>
<dbReference type="EMBL" id="PDJK01000002">
    <property type="protein sequence ID" value="PFG47538.1"/>
    <property type="molecule type" value="Genomic_DNA"/>
</dbReference>
<organism evidence="3 4">
    <name type="scientific">Amycolatopsis sulphurea</name>
    <dbReference type="NCBI Taxonomy" id="76022"/>
    <lineage>
        <taxon>Bacteria</taxon>
        <taxon>Bacillati</taxon>
        <taxon>Actinomycetota</taxon>
        <taxon>Actinomycetes</taxon>
        <taxon>Pseudonocardiales</taxon>
        <taxon>Pseudonocardiaceae</taxon>
        <taxon>Amycolatopsis</taxon>
    </lineage>
</organism>
<feature type="region of interest" description="Disordered" evidence="1">
    <location>
        <begin position="94"/>
        <end position="193"/>
    </location>
</feature>
<dbReference type="Proteomes" id="UP000243542">
    <property type="component" value="Unassembled WGS sequence"/>
</dbReference>
<feature type="compositionally biased region" description="Low complexity" evidence="1">
    <location>
        <begin position="174"/>
        <end position="190"/>
    </location>
</feature>
<reference evidence="3 4" key="1">
    <citation type="submission" date="2017-10" db="EMBL/GenBank/DDBJ databases">
        <title>Sequencing the genomes of 1000 actinobacteria strains.</title>
        <authorList>
            <person name="Klenk H.-P."/>
        </authorList>
    </citation>
    <scope>NUCLEOTIDE SEQUENCE [LARGE SCALE GENOMIC DNA]</scope>
    <source>
        <strain evidence="3 4">DSM 46092</strain>
    </source>
</reference>
<feature type="region of interest" description="Disordered" evidence="1">
    <location>
        <begin position="39"/>
        <end position="72"/>
    </location>
</feature>